<gene>
    <name evidence="1" type="ORF">F5878DRAFT_667519</name>
</gene>
<organism evidence="1 2">
    <name type="scientific">Lentinula raphanica</name>
    <dbReference type="NCBI Taxonomy" id="153919"/>
    <lineage>
        <taxon>Eukaryota</taxon>
        <taxon>Fungi</taxon>
        <taxon>Dikarya</taxon>
        <taxon>Basidiomycota</taxon>
        <taxon>Agaricomycotina</taxon>
        <taxon>Agaricomycetes</taxon>
        <taxon>Agaricomycetidae</taxon>
        <taxon>Agaricales</taxon>
        <taxon>Marasmiineae</taxon>
        <taxon>Omphalotaceae</taxon>
        <taxon>Lentinula</taxon>
    </lineage>
</organism>
<dbReference type="Proteomes" id="UP001163846">
    <property type="component" value="Unassembled WGS sequence"/>
</dbReference>
<name>A0AA38NVM8_9AGAR</name>
<dbReference type="EMBL" id="MU807443">
    <property type="protein sequence ID" value="KAJ3831468.1"/>
    <property type="molecule type" value="Genomic_DNA"/>
</dbReference>
<accession>A0AA38NVM8</accession>
<sequence>MSESTNDGMNLMLHPGLNSEIASLDHPLARLLRNQRDEISSNLAFAVITRGQNPQRSLTYADWAPVGSYCLGLRALHVLTHPELPLIPFAPERGPLPVMKATLTGPLGPLLKDGGWVAVVNQARKAVNRWNQKKGSPTPNATLHPMQQMLDQIDHYAGKEDYTKIIQNIYFAALHLAWLEQDSIHGARIDYPETLQQFSNHLQGIGSR</sequence>
<keyword evidence="2" id="KW-1185">Reference proteome</keyword>
<proteinExistence type="predicted"/>
<comment type="caution">
    <text evidence="1">The sequence shown here is derived from an EMBL/GenBank/DDBJ whole genome shotgun (WGS) entry which is preliminary data.</text>
</comment>
<evidence type="ECO:0000313" key="2">
    <source>
        <dbReference type="Proteomes" id="UP001163846"/>
    </source>
</evidence>
<protein>
    <submittedName>
        <fullName evidence="1">Uncharacterized protein</fullName>
    </submittedName>
</protein>
<evidence type="ECO:0000313" key="1">
    <source>
        <dbReference type="EMBL" id="KAJ3831468.1"/>
    </source>
</evidence>
<dbReference type="AlphaFoldDB" id="A0AA38NVM8"/>
<reference evidence="1" key="1">
    <citation type="submission" date="2022-08" db="EMBL/GenBank/DDBJ databases">
        <authorList>
            <consortium name="DOE Joint Genome Institute"/>
            <person name="Min B."/>
            <person name="Riley R."/>
            <person name="Sierra-Patev S."/>
            <person name="Naranjo-Ortiz M."/>
            <person name="Looney B."/>
            <person name="Konkel Z."/>
            <person name="Slot J.C."/>
            <person name="Sakamoto Y."/>
            <person name="Steenwyk J.L."/>
            <person name="Rokas A."/>
            <person name="Carro J."/>
            <person name="Camarero S."/>
            <person name="Ferreira P."/>
            <person name="Molpeceres G."/>
            <person name="Ruiz-Duenas F.J."/>
            <person name="Serrano A."/>
            <person name="Henrissat B."/>
            <person name="Drula E."/>
            <person name="Hughes K.W."/>
            <person name="Mata J.L."/>
            <person name="Ishikawa N.K."/>
            <person name="Vargas-Isla R."/>
            <person name="Ushijima S."/>
            <person name="Smith C.A."/>
            <person name="Ahrendt S."/>
            <person name="Andreopoulos W."/>
            <person name="He G."/>
            <person name="Labutti K."/>
            <person name="Lipzen A."/>
            <person name="Ng V."/>
            <person name="Sandor L."/>
            <person name="Barry K."/>
            <person name="Martinez A.T."/>
            <person name="Xiao Y."/>
            <person name="Gibbons J.G."/>
            <person name="Terashima K."/>
            <person name="Hibbett D.S."/>
            <person name="Grigoriev I.V."/>
        </authorList>
    </citation>
    <scope>NUCLEOTIDE SEQUENCE</scope>
    <source>
        <strain evidence="1">TFB9207</strain>
    </source>
</reference>